<protein>
    <submittedName>
        <fullName evidence="1">Uncharacterized protein</fullName>
    </submittedName>
</protein>
<dbReference type="EMBL" id="CM056813">
    <property type="protein sequence ID" value="KAJ8641878.1"/>
    <property type="molecule type" value="Genomic_DNA"/>
</dbReference>
<proteinExistence type="predicted"/>
<evidence type="ECO:0000313" key="1">
    <source>
        <dbReference type="EMBL" id="KAJ8641878.1"/>
    </source>
</evidence>
<keyword evidence="2" id="KW-1185">Reference proteome</keyword>
<name>A0ACC2M8X5_PERAE</name>
<reference evidence="1 2" key="1">
    <citation type="journal article" date="2022" name="Hortic Res">
        <title>A haplotype resolved chromosomal level avocado genome allows analysis of novel avocado genes.</title>
        <authorList>
            <person name="Nath O."/>
            <person name="Fletcher S.J."/>
            <person name="Hayward A."/>
            <person name="Shaw L.M."/>
            <person name="Masouleh A.K."/>
            <person name="Furtado A."/>
            <person name="Henry R.J."/>
            <person name="Mitter N."/>
        </authorList>
    </citation>
    <scope>NUCLEOTIDE SEQUENCE [LARGE SCALE GENOMIC DNA]</scope>
    <source>
        <strain evidence="2">cv. Hass</strain>
    </source>
</reference>
<sequence>MAPSSFSDDSEDDRDESFDEDMEALRRACLLTGKNPNEIEPPSAIAAAPESDDSDAESEEIDDMKLVRSIQKRFSFPSDVLQISKSIRSHAPGDSDEEDDFETLRAIQRRFSHYDKDGLMKSDGNLCNNELACTTSLTSERDTSNILGEGFPDLGDTLVNSNMSKVCSIAPGSQPSDSTECYQQEDRTCNLSALPLNHANFPKFAQMFIAAIKKNRSCQKFIRSKIIQIEARIEENKELKERVKCIMDFQVSCKRKAAKLISQLKDPRAKLISLPKSRILNSEKVKDKKVHASCLGPTENNHVPNYKMVLTKFPVSLSRQRWSKVEKENLAKGIKQQFQEVLLQKSMEQYSDLEGSSGEFNDLDSIIASITNLEITPENIRCFLPQVDWERLVSMYVMGRSGAECETRWLNHEDPLINHNPWTNLEDKNLLFIVQQRGIYNWIEIATSMGKGRTPFQCLSRYQRSLNAYILKRDWTVDEDAQLRAVVETLGEHDWQGVATAMGGRTGPQCSNRWRKTLHPSRQRVGRWAVDEDKRLKISVMLFGPKLWNKIAKFIPGRTQVQCRERWFNTLDPSLNLGPWSEEEDAKLKAEISEHGYCWSKIAACVPGRTDSQCRRRWKNLFPHEVPLLQAARKIQKAALISNFVDREEQRPALGPCDFVSASLEINSLSEYGNKSSKAKRRKKSCDDPQPSNSRKSRNAKTPIVESTREKDGGDDVTSHGDKNNFIPKKRTKKKLPKAQPNGTMCDDASLDGNSSPKDISQVSKLKKSRTKHKVSTQKEVSELECNSTPKKRAKKKPPKAHANEIQCVESVESYRDLPHPQNGTQNAILSTVENDASLDGNLRPKNITQESKFRKSMIKCKKCRQDVAEYDDDTTLASVFCDIVKRRKLKHATNDIVSDQAADAFPMRTENRASNLPFLRDIRNRPAEDQPCQEDSIVRVIDSVGGSVQHGSPNIDDSSQQDTMRNSSTNGKFSCQEPLIMMDAIDSFVADQAIGMSPEGNTISRKQQKSYKLAWRDKRVHPIEDCEALPLVGQSVLETMDTSTAILDGRDASLLKKTVLFGEHKLKSPKRPEIVSGFSESCCIVGDEEVVPQAAQETAILWDSEAQLCDGLTPQLPSTGNMNPLLPEKAFDSAFQSDGCRRNT</sequence>
<evidence type="ECO:0000313" key="2">
    <source>
        <dbReference type="Proteomes" id="UP001234297"/>
    </source>
</evidence>
<comment type="caution">
    <text evidence="1">The sequence shown here is derived from an EMBL/GenBank/DDBJ whole genome shotgun (WGS) entry which is preliminary data.</text>
</comment>
<gene>
    <name evidence="1" type="ORF">MRB53_018572</name>
</gene>
<dbReference type="Proteomes" id="UP001234297">
    <property type="component" value="Chromosome 5"/>
</dbReference>
<organism evidence="1 2">
    <name type="scientific">Persea americana</name>
    <name type="common">Avocado</name>
    <dbReference type="NCBI Taxonomy" id="3435"/>
    <lineage>
        <taxon>Eukaryota</taxon>
        <taxon>Viridiplantae</taxon>
        <taxon>Streptophyta</taxon>
        <taxon>Embryophyta</taxon>
        <taxon>Tracheophyta</taxon>
        <taxon>Spermatophyta</taxon>
        <taxon>Magnoliopsida</taxon>
        <taxon>Magnoliidae</taxon>
        <taxon>Laurales</taxon>
        <taxon>Lauraceae</taxon>
        <taxon>Persea</taxon>
    </lineage>
</organism>
<accession>A0ACC2M8X5</accession>